<dbReference type="Pfam" id="PF10354">
    <property type="entry name" value="BMT5-like"/>
    <property type="match status" value="1"/>
</dbReference>
<evidence type="ECO:0000259" key="2">
    <source>
        <dbReference type="Pfam" id="PF10354"/>
    </source>
</evidence>
<dbReference type="PANTHER" id="PTHR11538">
    <property type="entry name" value="PHENYLALANYL-TRNA SYNTHETASE"/>
    <property type="match status" value="1"/>
</dbReference>
<reference evidence="3 4" key="1">
    <citation type="submission" date="2016-06" db="EMBL/GenBank/DDBJ databases">
        <title>Evolution of pathogenesis and genome organization in the Tremellales.</title>
        <authorList>
            <person name="Cuomo C."/>
            <person name="Litvintseva A."/>
            <person name="Heitman J."/>
            <person name="Chen Y."/>
            <person name="Sun S."/>
            <person name="Springer D."/>
            <person name="Dromer F."/>
            <person name="Young S."/>
            <person name="Zeng Q."/>
            <person name="Chapman S."/>
            <person name="Gujja S."/>
            <person name="Saif S."/>
            <person name="Birren B."/>
        </authorList>
    </citation>
    <scope>NUCLEOTIDE SEQUENCE [LARGE SCALE GENOMIC DNA]</scope>
    <source>
        <strain evidence="3 4">ATCC 28783</strain>
    </source>
</reference>
<evidence type="ECO:0000313" key="3">
    <source>
        <dbReference type="EMBL" id="RXK38696.1"/>
    </source>
</evidence>
<dbReference type="FunCoup" id="A0A4Q1BLP7">
    <property type="interactions" value="208"/>
</dbReference>
<dbReference type="GO" id="GO:0070475">
    <property type="term" value="P:rRNA base methylation"/>
    <property type="evidence" value="ECO:0007669"/>
    <property type="project" value="InterPro"/>
</dbReference>
<protein>
    <recommendedName>
        <fullName evidence="2">25S rRNA (uridine-N(3))-methyltransferase BMT5-like domain-containing protein</fullName>
    </recommendedName>
</protein>
<dbReference type="VEuPathDB" id="FungiDB:TREMEDRAFT_33066"/>
<dbReference type="PANTHER" id="PTHR11538:SF26">
    <property type="entry name" value="FERREDOXIN-FOLD ANTICODON-BINDING DOMAIN-CONTAINING PROTEIN 1"/>
    <property type="match status" value="1"/>
</dbReference>
<name>A0A4Q1BLP7_TREME</name>
<keyword evidence="4" id="KW-1185">Reference proteome</keyword>
<organism evidence="3 4">
    <name type="scientific">Tremella mesenterica</name>
    <name type="common">Jelly fungus</name>
    <dbReference type="NCBI Taxonomy" id="5217"/>
    <lineage>
        <taxon>Eukaryota</taxon>
        <taxon>Fungi</taxon>
        <taxon>Dikarya</taxon>
        <taxon>Basidiomycota</taxon>
        <taxon>Agaricomycotina</taxon>
        <taxon>Tremellomycetes</taxon>
        <taxon>Tremellales</taxon>
        <taxon>Tremellaceae</taxon>
        <taxon>Tremella</taxon>
    </lineage>
</organism>
<dbReference type="GO" id="GO:0070042">
    <property type="term" value="F:rRNA (uridine-N3-)-methyltransferase activity"/>
    <property type="evidence" value="ECO:0007669"/>
    <property type="project" value="InterPro"/>
</dbReference>
<comment type="caution">
    <text evidence="3">The sequence shown here is derived from an EMBL/GenBank/DDBJ whole genome shotgun (WGS) entry which is preliminary data.</text>
</comment>
<gene>
    <name evidence="3" type="ORF">M231_04006</name>
</gene>
<dbReference type="GO" id="GO:0005737">
    <property type="term" value="C:cytoplasm"/>
    <property type="evidence" value="ECO:0007669"/>
    <property type="project" value="TreeGrafter"/>
</dbReference>
<dbReference type="Proteomes" id="UP000289152">
    <property type="component" value="Unassembled WGS sequence"/>
</dbReference>
<feature type="compositionally biased region" description="Basic residues" evidence="1">
    <location>
        <begin position="209"/>
        <end position="220"/>
    </location>
</feature>
<feature type="compositionally biased region" description="Low complexity" evidence="1">
    <location>
        <begin position="221"/>
        <end position="230"/>
    </location>
</feature>
<evidence type="ECO:0000313" key="4">
    <source>
        <dbReference type="Proteomes" id="UP000289152"/>
    </source>
</evidence>
<dbReference type="STRING" id="5217.A0A4Q1BLP7"/>
<sequence length="352" mass="39315">MAKRKLKAALLAHQAQTSEKKRRDRAQQALEAKRFSIISGKTSKSKFTQATKTKSKPIIPFDKSDTILLLGEGNFSFATSLLLPPHSIPGERILATCYDSEEVLYSKYPDAEGNIKKLKENGVGVEFEVDSTNLEKCKRIGKGKWSKVIFNFPHAGAGITDQDRNILSNQHLLLGTFRSVHPFLTSSSSSSSSSSSINPPNHNNPNSISKHKHKHQRHRSSSSSSSSSSEHLSDIEPDEMFENQQPQSSLPANPPLSVPNKDGTILITLLDQPPYTLWALPKLAKRPPALCPNTNLPQPRYTLLRSFEFIPSLYEGYEHRRTRGFKEGKSKKGNEEILGRQGKARTWEFARV</sequence>
<feature type="region of interest" description="Disordered" evidence="1">
    <location>
        <begin position="188"/>
        <end position="233"/>
    </location>
</feature>
<evidence type="ECO:0000256" key="1">
    <source>
        <dbReference type="SAM" id="MobiDB-lite"/>
    </source>
</evidence>
<feature type="domain" description="25S rRNA (uridine-N(3))-methyltransferase BMT5-like" evidence="2">
    <location>
        <begin position="68"/>
        <end position="321"/>
    </location>
</feature>
<dbReference type="EMBL" id="SDIL01000043">
    <property type="protein sequence ID" value="RXK38696.1"/>
    <property type="molecule type" value="Genomic_DNA"/>
</dbReference>
<dbReference type="InterPro" id="IPR019446">
    <property type="entry name" value="BMT5-like"/>
</dbReference>
<dbReference type="InParanoid" id="A0A4Q1BLP7"/>
<feature type="compositionally biased region" description="Low complexity" evidence="1">
    <location>
        <begin position="188"/>
        <end position="208"/>
    </location>
</feature>
<proteinExistence type="predicted"/>
<dbReference type="OrthoDB" id="273345at2759"/>
<accession>A0A4Q1BLP7</accession>
<dbReference type="AlphaFoldDB" id="A0A4Q1BLP7"/>